<evidence type="ECO:0000256" key="2">
    <source>
        <dbReference type="ARBA" id="ARBA00023136"/>
    </source>
</evidence>
<protein>
    <submittedName>
        <fullName evidence="6">Chemotaxis protein MotB</fullName>
    </submittedName>
</protein>
<feature type="compositionally biased region" description="Gly residues" evidence="3">
    <location>
        <begin position="121"/>
        <end position="130"/>
    </location>
</feature>
<dbReference type="Pfam" id="PF13677">
    <property type="entry name" value="MotB_plug"/>
    <property type="match status" value="1"/>
</dbReference>
<evidence type="ECO:0000313" key="6">
    <source>
        <dbReference type="EMBL" id="QPH53108.1"/>
    </source>
</evidence>
<evidence type="ECO:0000256" key="1">
    <source>
        <dbReference type="ARBA" id="ARBA00004370"/>
    </source>
</evidence>
<feature type="domain" description="Motility protein B-like N-terminal" evidence="5">
    <location>
        <begin position="13"/>
        <end position="65"/>
    </location>
</feature>
<dbReference type="PANTHER" id="PTHR30329:SF21">
    <property type="entry name" value="LIPOPROTEIN YIAD-RELATED"/>
    <property type="match status" value="1"/>
</dbReference>
<dbReference type="EMBL" id="CP064942">
    <property type="protein sequence ID" value="QPH53108.1"/>
    <property type="molecule type" value="Genomic_DNA"/>
</dbReference>
<keyword evidence="7" id="KW-1185">Reference proteome</keyword>
<evidence type="ECO:0000313" key="7">
    <source>
        <dbReference type="Proteomes" id="UP000594800"/>
    </source>
</evidence>
<keyword evidence="4" id="KW-1133">Transmembrane helix</keyword>
<dbReference type="RefSeq" id="WP_196102319.1">
    <property type="nucleotide sequence ID" value="NZ_CP064942.1"/>
</dbReference>
<feature type="transmembrane region" description="Helical" evidence="4">
    <location>
        <begin position="29"/>
        <end position="48"/>
    </location>
</feature>
<organism evidence="6 7">
    <name type="scientific">Pontivivens ytuae</name>
    <dbReference type="NCBI Taxonomy" id="2789856"/>
    <lineage>
        <taxon>Bacteria</taxon>
        <taxon>Pseudomonadati</taxon>
        <taxon>Pseudomonadota</taxon>
        <taxon>Alphaproteobacteria</taxon>
        <taxon>Rhodobacterales</taxon>
        <taxon>Paracoccaceae</taxon>
        <taxon>Pontivivens</taxon>
    </lineage>
</organism>
<accession>A0A7S9QBP5</accession>
<dbReference type="GO" id="GO:0016020">
    <property type="term" value="C:membrane"/>
    <property type="evidence" value="ECO:0007669"/>
    <property type="project" value="UniProtKB-SubCell"/>
</dbReference>
<reference evidence="6 7" key="1">
    <citation type="submission" date="2020-11" db="EMBL/GenBank/DDBJ databases">
        <title>Description of Pontivivens ytuae sp. nov. isolated from deep sea sediment of Mariana Trench.</title>
        <authorList>
            <person name="Wang Z."/>
            <person name="Sun Q.-L."/>
            <person name="Xu X.-D."/>
            <person name="Tang Y.-Z."/>
            <person name="Zhang J."/>
        </authorList>
    </citation>
    <scope>NUCLEOTIDE SEQUENCE [LARGE SCALE GENOMIC DNA]</scope>
    <source>
        <strain evidence="6 7">MT2928</strain>
    </source>
</reference>
<dbReference type="PANTHER" id="PTHR30329">
    <property type="entry name" value="STATOR ELEMENT OF FLAGELLAR MOTOR COMPLEX"/>
    <property type="match status" value="1"/>
</dbReference>
<evidence type="ECO:0000256" key="4">
    <source>
        <dbReference type="SAM" id="Phobius"/>
    </source>
</evidence>
<dbReference type="Proteomes" id="UP000594800">
    <property type="component" value="Chromosome"/>
</dbReference>
<dbReference type="InterPro" id="IPR050330">
    <property type="entry name" value="Bact_OuterMem_StrucFunc"/>
</dbReference>
<keyword evidence="4" id="KW-0812">Transmembrane</keyword>
<name>A0A7S9QBP5_9RHOB</name>
<proteinExistence type="predicted"/>
<evidence type="ECO:0000256" key="3">
    <source>
        <dbReference type="SAM" id="MobiDB-lite"/>
    </source>
</evidence>
<evidence type="ECO:0000259" key="5">
    <source>
        <dbReference type="Pfam" id="PF13677"/>
    </source>
</evidence>
<dbReference type="KEGG" id="poz:I0K15_15060"/>
<dbReference type="AlphaFoldDB" id="A0A7S9QBP5"/>
<comment type="subcellular location">
    <subcellularLocation>
        <location evidence="1">Membrane</location>
    </subcellularLocation>
</comment>
<feature type="region of interest" description="Disordered" evidence="3">
    <location>
        <begin position="93"/>
        <end position="130"/>
    </location>
</feature>
<gene>
    <name evidence="6" type="ORF">I0K15_15060</name>
</gene>
<sequence length="266" mass="27906">MAKNDAAPIIIKRKKVSGGHEHHGGAWKVAYADFVTAMMAFFLLMWLLNATTDEQRMALAEYFTPTISISATSGGGDGALGGDSVLTEETLAHNGKGATSRHPTEENAARGDTGSVPVEGGDTGTGPGGAGLETVNDMLRATAGEARFADDLLEHVNTRMTDEGLVIELLDREDMPLFRDNAPTPRLIALSDLVGSVLRLLINPVAVAGRLPEDGTGWGEGAARTDAVRALLESGGLPAPRIARLTTVSQGDATVVITVLRTDLPR</sequence>
<keyword evidence="2 4" id="KW-0472">Membrane</keyword>
<dbReference type="InterPro" id="IPR025713">
    <property type="entry name" value="MotB-like_N_dom"/>
</dbReference>